<evidence type="ECO:0000313" key="2">
    <source>
        <dbReference type="EMBL" id="OMO71952.1"/>
    </source>
</evidence>
<protein>
    <recommendedName>
        <fullName evidence="1">LRAT domain-containing protein</fullName>
    </recommendedName>
</protein>
<dbReference type="PANTHER" id="PTHR46137">
    <property type="entry name" value="OS05G0310600 PROTEIN"/>
    <property type="match status" value="1"/>
</dbReference>
<dbReference type="PROSITE" id="PS51934">
    <property type="entry name" value="LRAT"/>
    <property type="match status" value="1"/>
</dbReference>
<dbReference type="AlphaFoldDB" id="A0A1R3HNV1"/>
<feature type="domain" description="LRAT" evidence="1">
    <location>
        <begin position="1"/>
        <end position="124"/>
    </location>
</feature>
<dbReference type="EMBL" id="AWWV01011502">
    <property type="protein sequence ID" value="OMO71952.1"/>
    <property type="molecule type" value="Genomic_DNA"/>
</dbReference>
<proteinExistence type="predicted"/>
<dbReference type="OrthoDB" id="421951at2759"/>
<name>A0A1R3HNV1_COCAP</name>
<dbReference type="PANTHER" id="PTHR46137:SF10">
    <property type="entry name" value="LRAT DOMAIN-CONTAINING PROTEIN"/>
    <property type="match status" value="1"/>
</dbReference>
<reference evidence="2 3" key="1">
    <citation type="submission" date="2013-09" db="EMBL/GenBank/DDBJ databases">
        <title>Corchorus capsularis genome sequencing.</title>
        <authorList>
            <person name="Alam M."/>
            <person name="Haque M.S."/>
            <person name="Islam M.S."/>
            <person name="Emdad E.M."/>
            <person name="Islam M.M."/>
            <person name="Ahmed B."/>
            <person name="Halim A."/>
            <person name="Hossen Q.M.M."/>
            <person name="Hossain M.Z."/>
            <person name="Ahmed R."/>
            <person name="Khan M.M."/>
            <person name="Islam R."/>
            <person name="Rashid M.M."/>
            <person name="Khan S.A."/>
            <person name="Rahman M.S."/>
            <person name="Alam M."/>
        </authorList>
    </citation>
    <scope>NUCLEOTIDE SEQUENCE [LARGE SCALE GENOMIC DNA]</scope>
    <source>
        <strain evidence="3">cv. CVL-1</strain>
        <tissue evidence="2">Whole seedling</tissue>
    </source>
</reference>
<sequence length="156" mass="17669">MVIHLMGPDGKGKGYSCTRPPCQKCGFEFKSSAGIFKTCMDCFLEGHSLYCCTYGVPSNWKTSLKNYRGLYSTSDSKPADEVVEMAHRVFKGEDKVFGQKYDLIENNCEHFAVYCKTGVPKSRQAALIRENPLYRTGKRIINKVRKKPNSVANEEY</sequence>
<dbReference type="InterPro" id="IPR007053">
    <property type="entry name" value="LRAT_dom"/>
</dbReference>
<organism evidence="2 3">
    <name type="scientific">Corchorus capsularis</name>
    <name type="common">Jute</name>
    <dbReference type="NCBI Taxonomy" id="210143"/>
    <lineage>
        <taxon>Eukaryota</taxon>
        <taxon>Viridiplantae</taxon>
        <taxon>Streptophyta</taxon>
        <taxon>Embryophyta</taxon>
        <taxon>Tracheophyta</taxon>
        <taxon>Spermatophyta</taxon>
        <taxon>Magnoliopsida</taxon>
        <taxon>eudicotyledons</taxon>
        <taxon>Gunneridae</taxon>
        <taxon>Pentapetalae</taxon>
        <taxon>rosids</taxon>
        <taxon>malvids</taxon>
        <taxon>Malvales</taxon>
        <taxon>Malvaceae</taxon>
        <taxon>Grewioideae</taxon>
        <taxon>Apeibeae</taxon>
        <taxon>Corchorus</taxon>
    </lineage>
</organism>
<gene>
    <name evidence="2" type="ORF">CCACVL1_18015</name>
</gene>
<dbReference type="Pfam" id="PF04970">
    <property type="entry name" value="LRAT"/>
    <property type="match status" value="1"/>
</dbReference>
<dbReference type="Gene3D" id="3.90.1720.10">
    <property type="entry name" value="endopeptidase domain like (from Nostoc punctiforme)"/>
    <property type="match status" value="1"/>
</dbReference>
<dbReference type="Gramene" id="OMO71952">
    <property type="protein sequence ID" value="OMO71952"/>
    <property type="gene ID" value="CCACVL1_18015"/>
</dbReference>
<accession>A0A1R3HNV1</accession>
<keyword evidence="3" id="KW-1185">Reference proteome</keyword>
<evidence type="ECO:0000313" key="3">
    <source>
        <dbReference type="Proteomes" id="UP000188268"/>
    </source>
</evidence>
<evidence type="ECO:0000259" key="1">
    <source>
        <dbReference type="PROSITE" id="PS51934"/>
    </source>
</evidence>
<comment type="caution">
    <text evidence="2">The sequence shown here is derived from an EMBL/GenBank/DDBJ whole genome shotgun (WGS) entry which is preliminary data.</text>
</comment>
<dbReference type="Proteomes" id="UP000188268">
    <property type="component" value="Unassembled WGS sequence"/>
</dbReference>